<dbReference type="InterPro" id="IPR050815">
    <property type="entry name" value="TF_fung"/>
</dbReference>
<dbReference type="Pfam" id="PF04082">
    <property type="entry name" value="Fungal_trans"/>
    <property type="match status" value="1"/>
</dbReference>
<dbReference type="GO" id="GO:0005634">
    <property type="term" value="C:nucleus"/>
    <property type="evidence" value="ECO:0007669"/>
    <property type="project" value="UniProtKB-SubCell"/>
</dbReference>
<evidence type="ECO:0000313" key="9">
    <source>
        <dbReference type="Proteomes" id="UP000241462"/>
    </source>
</evidence>
<feature type="compositionally biased region" description="Polar residues" evidence="6">
    <location>
        <begin position="560"/>
        <end position="570"/>
    </location>
</feature>
<evidence type="ECO:0000256" key="1">
    <source>
        <dbReference type="ARBA" id="ARBA00004123"/>
    </source>
</evidence>
<dbReference type="STRING" id="2025994.A0A2T3A6A4"/>
<organism evidence="8 9">
    <name type="scientific">Coniella lustricola</name>
    <dbReference type="NCBI Taxonomy" id="2025994"/>
    <lineage>
        <taxon>Eukaryota</taxon>
        <taxon>Fungi</taxon>
        <taxon>Dikarya</taxon>
        <taxon>Ascomycota</taxon>
        <taxon>Pezizomycotina</taxon>
        <taxon>Sordariomycetes</taxon>
        <taxon>Sordariomycetidae</taxon>
        <taxon>Diaporthales</taxon>
        <taxon>Schizoparmaceae</taxon>
        <taxon>Coniella</taxon>
    </lineage>
</organism>
<proteinExistence type="predicted"/>
<dbReference type="SMART" id="SM00906">
    <property type="entry name" value="Fungal_trans"/>
    <property type="match status" value="1"/>
</dbReference>
<keyword evidence="9" id="KW-1185">Reference proteome</keyword>
<dbReference type="PANTHER" id="PTHR47338:SF7">
    <property type="entry name" value="ZN(II)2CYS6 TRANSCRIPTION FACTOR (EUROFUNG)"/>
    <property type="match status" value="1"/>
</dbReference>
<feature type="region of interest" description="Disordered" evidence="6">
    <location>
        <begin position="530"/>
        <end position="652"/>
    </location>
</feature>
<dbReference type="CDD" id="cd12148">
    <property type="entry name" value="fungal_TF_MHR"/>
    <property type="match status" value="1"/>
</dbReference>
<evidence type="ECO:0000259" key="7">
    <source>
        <dbReference type="SMART" id="SM00906"/>
    </source>
</evidence>
<feature type="domain" description="Xylanolytic transcriptional activator regulatory" evidence="7">
    <location>
        <begin position="153"/>
        <end position="224"/>
    </location>
</feature>
<feature type="compositionally biased region" description="Polar residues" evidence="6">
    <location>
        <begin position="590"/>
        <end position="600"/>
    </location>
</feature>
<dbReference type="InterPro" id="IPR007219">
    <property type="entry name" value="XnlR_reg_dom"/>
</dbReference>
<dbReference type="GO" id="GO:0003677">
    <property type="term" value="F:DNA binding"/>
    <property type="evidence" value="ECO:0007669"/>
    <property type="project" value="InterPro"/>
</dbReference>
<dbReference type="AlphaFoldDB" id="A0A2T3A6A4"/>
<evidence type="ECO:0000313" key="8">
    <source>
        <dbReference type="EMBL" id="PSR83637.1"/>
    </source>
</evidence>
<evidence type="ECO:0000256" key="3">
    <source>
        <dbReference type="ARBA" id="ARBA00023015"/>
    </source>
</evidence>
<keyword evidence="3" id="KW-0805">Transcription regulation</keyword>
<dbReference type="GO" id="GO:0008270">
    <property type="term" value="F:zinc ion binding"/>
    <property type="evidence" value="ECO:0007669"/>
    <property type="project" value="InterPro"/>
</dbReference>
<keyword evidence="4" id="KW-0804">Transcription</keyword>
<accession>A0A2T3A6A4</accession>
<keyword evidence="2" id="KW-0479">Metal-binding</keyword>
<comment type="subcellular location">
    <subcellularLocation>
        <location evidence="1">Nucleus</location>
    </subcellularLocation>
</comment>
<feature type="compositionally biased region" description="Basic and acidic residues" evidence="6">
    <location>
        <begin position="532"/>
        <end position="559"/>
    </location>
</feature>
<dbReference type="InParanoid" id="A0A2T3A6A4"/>
<evidence type="ECO:0000256" key="2">
    <source>
        <dbReference type="ARBA" id="ARBA00022723"/>
    </source>
</evidence>
<evidence type="ECO:0000256" key="6">
    <source>
        <dbReference type="SAM" id="MobiDB-lite"/>
    </source>
</evidence>
<sequence>MSAEAKQLISPSASSVSPALTESTRAPSTGSVLISEDILARSDLLLRHFDVWFEAWARLPLLSILHPEQTYRAIREKTLDQNIARCICAITTRFIYPDLKYLPPFAEKCVEDVDQHILRNVGSFLTDGDGLDNLIILIITVCYFWIEGSMGKVWMYMGLAGRLVTALQLNWEGAVESPVRQEIIRRAVWTLWKLDRYLANGFDEHLVLRDDVMHLKVPASDQGFPEESDTVVAAVSPNLSKGLEKPLCAYLVRLYRMKHLILGVTKKLAESPTSHPRSARIETSHFLKQVVQLQSTLLNFNQTLPAVLKVSDPTVIERWVNTTDCGSFVMMYTVFWELYIDLYRFSIPGLREEASAEFAKQLPPDFVEKSQKQAVGYAVSLSQFWRSAQAVVLSRPWVNGRERLLTVDQTLILHVIQVTKVLLAARQHHLYDNLEELSSAPSVVKEVVNDDTLMALIQSNLKIFDAFAVFFPVSIETHTRDLRLAVEGIHNNIPYDNPRETIGLPARKAPENVRLPGPHYMLEQAIAPPHNVHHDRPHQNASKADDFLRSKRQSPRRDSISSSAEPSQPGQRPEIPIWLASARMAPGAPSRTQSAPQRSPSGRAPPPTAEGLGSAHQQLYARAGSWSTPGSTMYNGGTTGSPLPLPPPPPATNQHSYTNPIFGLGGAPDTHPGFYHRAGGQQIIIPIVG</sequence>
<name>A0A2T3A6A4_9PEZI</name>
<evidence type="ECO:0000256" key="4">
    <source>
        <dbReference type="ARBA" id="ARBA00023163"/>
    </source>
</evidence>
<dbReference type="GO" id="GO:0006351">
    <property type="term" value="P:DNA-templated transcription"/>
    <property type="evidence" value="ECO:0007669"/>
    <property type="project" value="InterPro"/>
</dbReference>
<dbReference type="OrthoDB" id="4685598at2759"/>
<dbReference type="Proteomes" id="UP000241462">
    <property type="component" value="Unassembled WGS sequence"/>
</dbReference>
<gene>
    <name evidence="8" type="ORF">BD289DRAFT_279527</name>
</gene>
<feature type="compositionally biased region" description="Polar residues" evidence="6">
    <location>
        <begin position="625"/>
        <end position="636"/>
    </location>
</feature>
<reference evidence="8 9" key="1">
    <citation type="journal article" date="2018" name="Mycol. Prog.">
        <title>Coniella lustricola, a new species from submerged detritus.</title>
        <authorList>
            <person name="Raudabaugh D.B."/>
            <person name="Iturriaga T."/>
            <person name="Carver A."/>
            <person name="Mondo S."/>
            <person name="Pangilinan J."/>
            <person name="Lipzen A."/>
            <person name="He G."/>
            <person name="Amirebrahimi M."/>
            <person name="Grigoriev I.V."/>
            <person name="Miller A.N."/>
        </authorList>
    </citation>
    <scope>NUCLEOTIDE SEQUENCE [LARGE SCALE GENOMIC DNA]</scope>
    <source>
        <strain evidence="8 9">B22-T-1</strain>
    </source>
</reference>
<dbReference type="GO" id="GO:0000981">
    <property type="term" value="F:DNA-binding transcription factor activity, RNA polymerase II-specific"/>
    <property type="evidence" value="ECO:0007669"/>
    <property type="project" value="InterPro"/>
</dbReference>
<keyword evidence="5" id="KW-0539">Nucleus</keyword>
<protein>
    <recommendedName>
        <fullName evidence="7">Xylanolytic transcriptional activator regulatory domain-containing protein</fullName>
    </recommendedName>
</protein>
<dbReference type="PANTHER" id="PTHR47338">
    <property type="entry name" value="ZN(II)2CYS6 TRANSCRIPTION FACTOR (EUROFUNG)-RELATED"/>
    <property type="match status" value="1"/>
</dbReference>
<dbReference type="EMBL" id="KZ678457">
    <property type="protein sequence ID" value="PSR83637.1"/>
    <property type="molecule type" value="Genomic_DNA"/>
</dbReference>
<evidence type="ECO:0000256" key="5">
    <source>
        <dbReference type="ARBA" id="ARBA00023242"/>
    </source>
</evidence>